<dbReference type="Pfam" id="PF04909">
    <property type="entry name" value="Amidohydro_2"/>
    <property type="match status" value="1"/>
</dbReference>
<dbReference type="InterPro" id="IPR006680">
    <property type="entry name" value="Amidohydro-rel"/>
</dbReference>
<dbReference type="InterPro" id="IPR032466">
    <property type="entry name" value="Metal_Hydrolase"/>
</dbReference>
<gene>
    <name evidence="2" type="ORF">VDLFYP95_01166</name>
</gene>
<sequence length="269" mass="30763">MVIDSHEHVILPTENQIELMDQSKIDKAILFTTTPHPEQSHSLQELKQQISMLSSVLNGDINAKEKKRLYENNIKDLTTAMNYYPDRFLGFGNIPLGMKPFDIELWLDKQICRNHLMGLGEFTPSTIAQIQQIGDIMKIVCSNRIYPLWIHTFLPVTKEMIFSLVDLCKKFPTVPIIFGHLGGTNWMELIELAKTVPNIYLDLSAQFTSIATKMALLELPERCLFSSDAPYGDPFLYRQMIEYLSPSKTITNLVLGENIMELLTKLNLL</sequence>
<keyword evidence="2" id="KW-0378">Hydrolase</keyword>
<dbReference type="RefSeq" id="WP_156719479.1">
    <property type="nucleotide sequence ID" value="NZ_CACRUF010000019.1"/>
</dbReference>
<dbReference type="EMBL" id="CACRUF010000019">
    <property type="protein sequence ID" value="VYT96616.1"/>
    <property type="molecule type" value="Genomic_DNA"/>
</dbReference>
<dbReference type="GO" id="GO:0016787">
    <property type="term" value="F:hydrolase activity"/>
    <property type="evidence" value="ECO:0007669"/>
    <property type="project" value="UniProtKB-KW"/>
</dbReference>
<organism evidence="2">
    <name type="scientific">Veillonella dispar</name>
    <dbReference type="NCBI Taxonomy" id="39778"/>
    <lineage>
        <taxon>Bacteria</taxon>
        <taxon>Bacillati</taxon>
        <taxon>Bacillota</taxon>
        <taxon>Negativicutes</taxon>
        <taxon>Veillonellales</taxon>
        <taxon>Veillonellaceae</taxon>
        <taxon>Veillonella</taxon>
    </lineage>
</organism>
<name>A0A6N3B4A3_9FIRM</name>
<evidence type="ECO:0000313" key="2">
    <source>
        <dbReference type="EMBL" id="VYT96616.1"/>
    </source>
</evidence>
<protein>
    <submittedName>
        <fullName evidence="2">Amidohydrolase</fullName>
    </submittedName>
</protein>
<accession>A0A6N3B4A3</accession>
<dbReference type="AlphaFoldDB" id="A0A6N3B4A3"/>
<evidence type="ECO:0000259" key="1">
    <source>
        <dbReference type="Pfam" id="PF04909"/>
    </source>
</evidence>
<dbReference type="SUPFAM" id="SSF51556">
    <property type="entry name" value="Metallo-dependent hydrolases"/>
    <property type="match status" value="1"/>
</dbReference>
<dbReference type="Gene3D" id="3.20.20.140">
    <property type="entry name" value="Metal-dependent hydrolases"/>
    <property type="match status" value="1"/>
</dbReference>
<feature type="domain" description="Amidohydrolase-related" evidence="1">
    <location>
        <begin position="155"/>
        <end position="262"/>
    </location>
</feature>
<reference evidence="2" key="1">
    <citation type="submission" date="2019-11" db="EMBL/GenBank/DDBJ databases">
        <authorList>
            <person name="Feng L."/>
        </authorList>
    </citation>
    <scope>NUCLEOTIDE SEQUENCE</scope>
    <source>
        <strain evidence="2">VdisparLFYP95</strain>
    </source>
</reference>
<proteinExistence type="predicted"/>